<keyword evidence="10" id="KW-1185">Reference proteome</keyword>
<dbReference type="PANTHER" id="PTHR12663">
    <property type="entry name" value="ANDROGEN INDUCED INHIBITOR OF PROLIFERATION AS3 / PDS5-RELATED"/>
    <property type="match status" value="1"/>
</dbReference>
<feature type="compositionally biased region" description="Basic and acidic residues" evidence="7">
    <location>
        <begin position="1719"/>
        <end position="1738"/>
    </location>
</feature>
<keyword evidence="6" id="KW-0175">Coiled coil</keyword>
<evidence type="ECO:0000256" key="1">
    <source>
        <dbReference type="ARBA" id="ARBA00004123"/>
    </source>
</evidence>
<evidence type="ECO:0000256" key="3">
    <source>
        <dbReference type="ARBA" id="ARBA00022776"/>
    </source>
</evidence>
<feature type="compositionally biased region" description="Basic residues" evidence="7">
    <location>
        <begin position="2633"/>
        <end position="2645"/>
    </location>
</feature>
<dbReference type="InterPro" id="IPR016024">
    <property type="entry name" value="ARM-type_fold"/>
</dbReference>
<dbReference type="PANTHER" id="PTHR12663:SF0">
    <property type="entry name" value="PRECOCIOUS DISSOCIATION OF SISTERS 5, ISOFORM A"/>
    <property type="match status" value="1"/>
</dbReference>
<sequence length="2645" mass="301977">MPQGIVYPQGCRPVQEELGPDELIRRLKTLAHTLQAMGQDTGIYQQYIPLALHLADDFFLQHQSKDVQLLIACCIADVLRVYAPEAPYKDPEQIKTIFIFIIKQLAGLKDPKDPAFKRYFYLLENLAYVKSFNMCFELEDNQEIFCTLFNLMFNIVNDEHSAKVKSFMLDIMCPLISESDTVSHELLDIILINVVEPNKTQRRNAYALAKELINKCSDTLEPYIQAFFNQVLLLGKEETHLNISNKMYDLIYELNIICPSVLLAVLPQLECKIKSTQVGERLAVIKLLAKMFSEKNSNVAKNNPQLWRAFLGRFNDISPIIRTKCVQHTMHFLLNHPNLREDIIEVLKSRQHDVDETVRYEVVLAVVTTAKHDFEIVSQSADLLDCVKERTLDKKFKIRKEALSGLAIIYRNHCNQQAVSKATMMAVTWIKNKILHGYYMPSTEDRLLVEKLLNTSLVPYQLPPEEKMKRLYHLMGTVDDNACRAFIELQKHQASVRNQVKEWLEIHRKPASQERSKEISSRITVLSRFLPEPLKVQEFLNTFSENLLRDQSLLLGMEAITRSDISCKDCAETVNLIIKKLGQPIMTNLYYNTIKMLLERMSSVMIDKANLKVLISYVEDCIKSGNLIEELSLNPVSAGEKGLKLLVILSYIYPYHFLHKDIITQLINLLNIEEEYVVPYVLSVLTFLGKYKPLSVCLPQEMEELIPLCKNFALTGTKKQAKQAVRCLFVNVFRQNENIFNDIIEKIKVNLVPSSQYYLVSIVSLGHIAQNVPQRYMPLIKNLISRKIVRDLLVKKEENENETDTQASTMLEGDWCAESDIPHITMCKVQGIKMMARWLLGLKNDEVSAQKTFRMFAAFVAKKGNLSGSELISNAEMSWLRLVAGCSMLKIAEQKGVGDQYTAEQFFTLSQLMYDDVQKVRETFISKLHKGLTKGLPHRSIPLDFMGFFALGGLEKDKQLKESIKQNMIISIQKRREFIKNLTQSSYEIVLKQSHSTFPDYMLVFAIAILAHCPQFTDPKNVDQLLTMKSCLWFIMEPLITKNDSYCYSFYKGMLDRLKTVKDALEPDNEVVNEKIYALCDLAVTILLAKTVNFEMKDVLTEIKISALFFKKIDDPLFVNDKCYLPPELQYHEKQDLNLKIQELEARLTDSESENLNLHFQIKELKAFLEEKNNLLELYNTKDTKSEKLILNSLKEKDLIQIIKNVLACMKKGRVSRELQKSLKKFEYRRIKSVKKIKSEDTDAEMSDVEIDLMSRMIENRLEEDTCSIKFEKNELSGFQSVHPSSETPAIDLNENDLSVVETNSSHDNAMDYVSMDQSIFSPLSIADSDYSSNGIKSVESLNSERVQADESTCATNTLSTEGNVEHNHETNVLPTAEDAKPSYETDALLSELNAESASEKNILPAENDVKLDCKINCVAAEIDAKFDCETDILPSELNAEHKNETCILSAESDVKLDCKINCVRAEIDAKFDCETDILPPKLSAEPRNETNNLLADSDVKLDFKINGVPVRTDAKLDCETDILLSELNAEPRNETNILLAESDVKLDCKINGVPAKTDAKLHCETNILPAKLNAEPKYESHEINVLPVALDAEPVYKRHVSSAKCDIPDSVQKIASNPTKASIDVIQSDDSVLDQEEILECDPFIDPKAVRSVVGSILEEMVNICYSNVIIESFREFCKKEISTSNLNAPVRVQIIDKSSTNETTSLNLISPSIPQDVNHEPVPVERKTDISSQESDRKKIRLDENVSNSAVECTMPAESTHTVKILPLGDMTNENLVEVLDDNPENMRNFSNVIPIDRKLVYHEISVQKKSFIDVARKPSGVFLPNLDNDNEIGTPRSRFDESINFCSDFHVTPKPLVKSVFGAPNINEETSICETEKDLFRILNEFASLEEQMHQRITAFREFLLQEDNYSEVVLDKMEYIVVAEILENSDLELSNREDFMDGSSLPDEIINSLHKTSLKVVELQTSKEDSNVEGENRLLSGFNSATEVNDTSDDEKDELMIVEDDYLDNNSVADTVSNEGAAFHDEENDGELVSANASVKLVSNCNDEHHVLEEDQPIKEIMNIPRYNFRRLAVSTDSTRETSLSLCSLPIEDSTHSIERSSESMTSTVEEPPKTLKMKFYVENQMSASNSSLCISDFDEAWIQIKLNWCENSSNLLPDTSELIPCQSSIMQLVMKHGNSRTGLKVPEEKVQDLSSVKKSLEVFLKEKIRNDALAFNALSKTVYHSNKTTLCRAVIDILLDSVTSYNVRRNENILRDLLNLSIKLDSTISLGFVDALKNDLKMKMWAKDWKVKENGSLVNDVRFLSKFFTRLCKLNDDSHSVISFLRECLFSFKFRGHPIAYSVLNEWPEIFPRDANQRNSIAHIILFTLVNHKMDYNENLYNIGEVQHLIVNLFNVKLGVKTAEEHAKELMLQFNDPTWEDAITLLCKRQMFTWTYTNVIMKYLFPILKKWTTESFPEEVIIKVLRALRTLLGACPMSRDNEMYKLDLIANTLEEIISSQRGSRELKETIILVLSDLISYRFSLCVEILEKWKPDDGVIRQSTLQLLRDKIRKSMYNGRHFQCAKKNLRNTRENKRERINPLQGFQNEDQLCPSKQHAVIAVGLTKKMNKNRPVPNRLMKNNPIPNNAKKKKKTKKRKTR</sequence>
<keyword evidence="4" id="KW-0539">Nucleus</keyword>
<dbReference type="InterPro" id="IPR039776">
    <property type="entry name" value="Pds5"/>
</dbReference>
<gene>
    <name evidence="9" type="ORF">V9T40_009272</name>
</gene>
<evidence type="ECO:0000256" key="7">
    <source>
        <dbReference type="SAM" id="MobiDB-lite"/>
    </source>
</evidence>
<protein>
    <recommendedName>
        <fullName evidence="8">Little elongation complex subunit 1 C-terminal domain-containing protein</fullName>
    </recommendedName>
</protein>
<dbReference type="Pfam" id="PF25817">
    <property type="entry name" value="ICE1_C"/>
    <property type="match status" value="1"/>
</dbReference>
<dbReference type="Pfam" id="PF20168">
    <property type="entry name" value="PDS5"/>
    <property type="match status" value="1"/>
</dbReference>
<keyword evidence="3" id="KW-0498">Mitosis</keyword>
<dbReference type="InterPro" id="IPR011989">
    <property type="entry name" value="ARM-like"/>
</dbReference>
<keyword evidence="5" id="KW-0131">Cell cycle</keyword>
<evidence type="ECO:0000256" key="2">
    <source>
        <dbReference type="ARBA" id="ARBA00022618"/>
    </source>
</evidence>
<reference evidence="9 10" key="1">
    <citation type="submission" date="2024-03" db="EMBL/GenBank/DDBJ databases">
        <title>Adaptation during the transition from Ophiocordyceps entomopathogen to insect associate is accompanied by gene loss and intensified selection.</title>
        <authorList>
            <person name="Ward C.M."/>
            <person name="Onetto C.A."/>
            <person name="Borneman A.R."/>
        </authorList>
    </citation>
    <scope>NUCLEOTIDE SEQUENCE [LARGE SCALE GENOMIC DNA]</scope>
    <source>
        <strain evidence="9">AWRI1</strain>
        <tissue evidence="9">Single Adult Female</tissue>
    </source>
</reference>
<evidence type="ECO:0000256" key="4">
    <source>
        <dbReference type="ARBA" id="ARBA00023242"/>
    </source>
</evidence>
<feature type="coiled-coil region" evidence="6">
    <location>
        <begin position="1134"/>
        <end position="1182"/>
    </location>
</feature>
<comment type="caution">
    <text evidence="9">The sequence shown here is derived from an EMBL/GenBank/DDBJ whole genome shotgun (WGS) entry which is preliminary data.</text>
</comment>
<feature type="domain" description="Little elongation complex subunit 1 C-terminal" evidence="8">
    <location>
        <begin position="2391"/>
        <end position="2460"/>
    </location>
</feature>
<dbReference type="Gene3D" id="1.25.10.10">
    <property type="entry name" value="Leucine-rich Repeat Variant"/>
    <property type="match status" value="1"/>
</dbReference>
<evidence type="ECO:0000256" key="6">
    <source>
        <dbReference type="SAM" id="Coils"/>
    </source>
</evidence>
<evidence type="ECO:0000313" key="9">
    <source>
        <dbReference type="EMBL" id="KAK7601831.1"/>
    </source>
</evidence>
<dbReference type="CDD" id="cd19953">
    <property type="entry name" value="PDS5"/>
    <property type="match status" value="1"/>
</dbReference>
<accession>A0AAN9TRZ8</accession>
<feature type="region of interest" description="Disordered" evidence="7">
    <location>
        <begin position="2612"/>
        <end position="2645"/>
    </location>
</feature>
<dbReference type="GO" id="GO:0007064">
    <property type="term" value="P:mitotic sister chromatid cohesion"/>
    <property type="evidence" value="ECO:0007669"/>
    <property type="project" value="InterPro"/>
</dbReference>
<dbReference type="GO" id="GO:0000785">
    <property type="term" value="C:chromatin"/>
    <property type="evidence" value="ECO:0007669"/>
    <property type="project" value="TreeGrafter"/>
</dbReference>
<dbReference type="Proteomes" id="UP001367676">
    <property type="component" value="Unassembled WGS sequence"/>
</dbReference>
<dbReference type="EMBL" id="JBBCAQ010000010">
    <property type="protein sequence ID" value="KAK7601831.1"/>
    <property type="molecule type" value="Genomic_DNA"/>
</dbReference>
<dbReference type="SUPFAM" id="SSF48371">
    <property type="entry name" value="ARM repeat"/>
    <property type="match status" value="1"/>
</dbReference>
<dbReference type="GO" id="GO:0006281">
    <property type="term" value="P:DNA repair"/>
    <property type="evidence" value="ECO:0007669"/>
    <property type="project" value="TreeGrafter"/>
</dbReference>
<feature type="region of interest" description="Disordered" evidence="7">
    <location>
        <begin position="1714"/>
        <end position="1738"/>
    </location>
</feature>
<keyword evidence="2" id="KW-0132">Cell division</keyword>
<organism evidence="9 10">
    <name type="scientific">Parthenolecanium corni</name>
    <dbReference type="NCBI Taxonomy" id="536013"/>
    <lineage>
        <taxon>Eukaryota</taxon>
        <taxon>Metazoa</taxon>
        <taxon>Ecdysozoa</taxon>
        <taxon>Arthropoda</taxon>
        <taxon>Hexapoda</taxon>
        <taxon>Insecta</taxon>
        <taxon>Pterygota</taxon>
        <taxon>Neoptera</taxon>
        <taxon>Paraneoptera</taxon>
        <taxon>Hemiptera</taxon>
        <taxon>Sternorrhyncha</taxon>
        <taxon>Coccoidea</taxon>
        <taxon>Coccidae</taxon>
        <taxon>Parthenolecanium</taxon>
    </lineage>
</organism>
<evidence type="ECO:0000313" key="10">
    <source>
        <dbReference type="Proteomes" id="UP001367676"/>
    </source>
</evidence>
<evidence type="ECO:0000259" key="8">
    <source>
        <dbReference type="Pfam" id="PF25817"/>
    </source>
</evidence>
<dbReference type="InterPro" id="IPR057881">
    <property type="entry name" value="ICE1_C"/>
</dbReference>
<evidence type="ECO:0000256" key="5">
    <source>
        <dbReference type="ARBA" id="ARBA00023306"/>
    </source>
</evidence>
<name>A0AAN9TRZ8_9HEMI</name>
<comment type="subcellular location">
    <subcellularLocation>
        <location evidence="1">Nucleus</location>
    </subcellularLocation>
</comment>
<dbReference type="GO" id="GO:0051301">
    <property type="term" value="P:cell division"/>
    <property type="evidence" value="ECO:0007669"/>
    <property type="project" value="UniProtKB-KW"/>
</dbReference>
<proteinExistence type="predicted"/>
<dbReference type="GO" id="GO:0005634">
    <property type="term" value="C:nucleus"/>
    <property type="evidence" value="ECO:0007669"/>
    <property type="project" value="UniProtKB-SubCell"/>
</dbReference>